<dbReference type="STRING" id="1332264.BW730_14375"/>
<name>A0A1Q2CQX7_9ACTN</name>
<dbReference type="EMBL" id="CP019606">
    <property type="protein sequence ID" value="AQP48516.1"/>
    <property type="molecule type" value="Genomic_DNA"/>
</dbReference>
<dbReference type="SMART" id="SM00354">
    <property type="entry name" value="HTH_LACI"/>
    <property type="match status" value="1"/>
</dbReference>
<dbReference type="InterPro" id="IPR028082">
    <property type="entry name" value="Peripla_BP_I"/>
</dbReference>
<accession>A0A1Q2CQX7</accession>
<dbReference type="PROSITE" id="PS00356">
    <property type="entry name" value="HTH_LACI_1"/>
    <property type="match status" value="1"/>
</dbReference>
<dbReference type="SUPFAM" id="SSF47413">
    <property type="entry name" value="lambda repressor-like DNA-binding domains"/>
    <property type="match status" value="1"/>
</dbReference>
<dbReference type="InterPro" id="IPR000843">
    <property type="entry name" value="HTH_LacI"/>
</dbReference>
<dbReference type="OrthoDB" id="3226810at2"/>
<keyword evidence="1" id="KW-0805">Transcription regulation</keyword>
<sequence length="337" mass="35918">MAARPKVPTILDIAAEAGVSKSAVSRALRGQGEVSPATREKVEAAARRLGYVANAMAQALVTSRTMNIGVVLRDVTRPYYAWLINGMQQEAEGRGYRVVTMTSAGELEVEDARRALATLVSLQVDGLVLASARLPSEDVVPFVGRMPIVVAGRREIGAGITSVFCDDADGGRSLADHLLDLGHRDIAVLLVDRDYSLSQHARTAAMVERIEAAGATAHVWPVPDDNHTLDALTERFDGSGVTALMCPTDTAALDALEFLRRADIAVPEACSVTGFDGLGQIANPYIGLTTFRQPAAEIGRSAVELLIDKIERGRAQDRLVELRGEMVLGRTSGPPPA</sequence>
<feature type="domain" description="HTH lacI-type" evidence="4">
    <location>
        <begin position="8"/>
        <end position="62"/>
    </location>
</feature>
<evidence type="ECO:0000256" key="3">
    <source>
        <dbReference type="ARBA" id="ARBA00023163"/>
    </source>
</evidence>
<dbReference type="CDD" id="cd01392">
    <property type="entry name" value="HTH_LacI"/>
    <property type="match status" value="1"/>
</dbReference>
<protein>
    <recommendedName>
        <fullName evidence="4">HTH lacI-type domain-containing protein</fullName>
    </recommendedName>
</protein>
<evidence type="ECO:0000256" key="2">
    <source>
        <dbReference type="ARBA" id="ARBA00023125"/>
    </source>
</evidence>
<dbReference type="CDD" id="cd06267">
    <property type="entry name" value="PBP1_LacI_sugar_binding-like"/>
    <property type="match status" value="1"/>
</dbReference>
<proteinExistence type="predicted"/>
<dbReference type="Pfam" id="PF13377">
    <property type="entry name" value="Peripla_BP_3"/>
    <property type="match status" value="1"/>
</dbReference>
<reference evidence="6" key="1">
    <citation type="submission" date="2017-02" db="EMBL/GenBank/DDBJ databases">
        <title>Tessaracoccus aquaemaris sp. nov., isolated from the intestine of a Korean rockfish, Sebastes schlegelii, in a marine aquaculture pond.</title>
        <authorList>
            <person name="Tak E.J."/>
            <person name="Bae J.-W."/>
        </authorList>
    </citation>
    <scope>NUCLEOTIDE SEQUENCE [LARGE SCALE GENOMIC DNA]</scope>
    <source>
        <strain evidence="6">NSG39</strain>
    </source>
</reference>
<dbReference type="InterPro" id="IPR046335">
    <property type="entry name" value="LacI/GalR-like_sensor"/>
</dbReference>
<evidence type="ECO:0000259" key="4">
    <source>
        <dbReference type="PROSITE" id="PS50932"/>
    </source>
</evidence>
<dbReference type="KEGG" id="tes:BW730_14375"/>
<dbReference type="RefSeq" id="WP_077686851.1">
    <property type="nucleotide sequence ID" value="NZ_CP019606.1"/>
</dbReference>
<gene>
    <name evidence="5" type="ORF">BW730_14375</name>
</gene>
<dbReference type="GO" id="GO:0000976">
    <property type="term" value="F:transcription cis-regulatory region binding"/>
    <property type="evidence" value="ECO:0007669"/>
    <property type="project" value="TreeGrafter"/>
</dbReference>
<dbReference type="PROSITE" id="PS50932">
    <property type="entry name" value="HTH_LACI_2"/>
    <property type="match status" value="1"/>
</dbReference>
<dbReference type="PANTHER" id="PTHR30146">
    <property type="entry name" value="LACI-RELATED TRANSCRIPTIONAL REPRESSOR"/>
    <property type="match status" value="1"/>
</dbReference>
<keyword evidence="2" id="KW-0238">DNA-binding</keyword>
<dbReference type="AlphaFoldDB" id="A0A1Q2CQX7"/>
<dbReference type="Gene3D" id="1.10.260.40">
    <property type="entry name" value="lambda repressor-like DNA-binding domains"/>
    <property type="match status" value="1"/>
</dbReference>
<dbReference type="InterPro" id="IPR010982">
    <property type="entry name" value="Lambda_DNA-bd_dom_sf"/>
</dbReference>
<dbReference type="Pfam" id="PF00356">
    <property type="entry name" value="LacI"/>
    <property type="match status" value="1"/>
</dbReference>
<keyword evidence="6" id="KW-1185">Reference proteome</keyword>
<dbReference type="Gene3D" id="3.40.50.2300">
    <property type="match status" value="2"/>
</dbReference>
<dbReference type="GO" id="GO:0003700">
    <property type="term" value="F:DNA-binding transcription factor activity"/>
    <property type="evidence" value="ECO:0007669"/>
    <property type="project" value="TreeGrafter"/>
</dbReference>
<evidence type="ECO:0000313" key="5">
    <source>
        <dbReference type="EMBL" id="AQP48516.1"/>
    </source>
</evidence>
<evidence type="ECO:0000256" key="1">
    <source>
        <dbReference type="ARBA" id="ARBA00023015"/>
    </source>
</evidence>
<organism evidence="5 6">
    <name type="scientific">Tessaracoccus aquimaris</name>
    <dbReference type="NCBI Taxonomy" id="1332264"/>
    <lineage>
        <taxon>Bacteria</taxon>
        <taxon>Bacillati</taxon>
        <taxon>Actinomycetota</taxon>
        <taxon>Actinomycetes</taxon>
        <taxon>Propionibacteriales</taxon>
        <taxon>Propionibacteriaceae</taxon>
        <taxon>Tessaracoccus</taxon>
    </lineage>
</organism>
<dbReference type="SUPFAM" id="SSF53822">
    <property type="entry name" value="Periplasmic binding protein-like I"/>
    <property type="match status" value="1"/>
</dbReference>
<evidence type="ECO:0000313" key="6">
    <source>
        <dbReference type="Proteomes" id="UP000188145"/>
    </source>
</evidence>
<keyword evidence="3" id="KW-0804">Transcription</keyword>
<dbReference type="Proteomes" id="UP000188145">
    <property type="component" value="Chromosome"/>
</dbReference>
<dbReference type="PANTHER" id="PTHR30146:SF138">
    <property type="entry name" value="TRANSCRIPTIONAL REGULATORY PROTEIN"/>
    <property type="match status" value="1"/>
</dbReference>